<dbReference type="CDD" id="cd01949">
    <property type="entry name" value="GGDEF"/>
    <property type="match status" value="1"/>
</dbReference>
<evidence type="ECO:0000313" key="4">
    <source>
        <dbReference type="EMBL" id="BDX01832.1"/>
    </source>
</evidence>
<evidence type="ECO:0008006" key="6">
    <source>
        <dbReference type="Google" id="ProtNLM"/>
    </source>
</evidence>
<dbReference type="PANTHER" id="PTHR33121:SF70">
    <property type="entry name" value="SIGNALING PROTEIN YKOW"/>
    <property type="match status" value="1"/>
</dbReference>
<feature type="transmembrane region" description="Helical" evidence="1">
    <location>
        <begin position="178"/>
        <end position="200"/>
    </location>
</feature>
<protein>
    <recommendedName>
        <fullName evidence="6">EAL domain-containing protein</fullName>
    </recommendedName>
</protein>
<dbReference type="InterPro" id="IPR043128">
    <property type="entry name" value="Rev_trsase/Diguanyl_cyclase"/>
</dbReference>
<evidence type="ECO:0000259" key="2">
    <source>
        <dbReference type="PROSITE" id="PS50883"/>
    </source>
</evidence>
<organism evidence="4 5">
    <name type="scientific">Marinomonas pontica</name>
    <dbReference type="NCBI Taxonomy" id="264739"/>
    <lineage>
        <taxon>Bacteria</taxon>
        <taxon>Pseudomonadati</taxon>
        <taxon>Pseudomonadota</taxon>
        <taxon>Gammaproteobacteria</taxon>
        <taxon>Oceanospirillales</taxon>
        <taxon>Oceanospirillaceae</taxon>
        <taxon>Marinomonas</taxon>
    </lineage>
</organism>
<dbReference type="InterPro" id="IPR001633">
    <property type="entry name" value="EAL_dom"/>
</dbReference>
<evidence type="ECO:0000259" key="3">
    <source>
        <dbReference type="PROSITE" id="PS50887"/>
    </source>
</evidence>
<dbReference type="CDD" id="cd01948">
    <property type="entry name" value="EAL"/>
    <property type="match status" value="1"/>
</dbReference>
<dbReference type="PROSITE" id="PS50883">
    <property type="entry name" value="EAL"/>
    <property type="match status" value="1"/>
</dbReference>
<dbReference type="SUPFAM" id="SSF141868">
    <property type="entry name" value="EAL domain-like"/>
    <property type="match status" value="1"/>
</dbReference>
<proteinExistence type="predicted"/>
<feature type="transmembrane region" description="Helical" evidence="1">
    <location>
        <begin position="17"/>
        <end position="40"/>
    </location>
</feature>
<keyword evidence="1" id="KW-1133">Transmembrane helix</keyword>
<dbReference type="SUPFAM" id="SSF55073">
    <property type="entry name" value="Nucleotide cyclase"/>
    <property type="match status" value="1"/>
</dbReference>
<dbReference type="InterPro" id="IPR050706">
    <property type="entry name" value="Cyclic-di-GMP_PDE-like"/>
</dbReference>
<dbReference type="EMBL" id="AP027271">
    <property type="protein sequence ID" value="BDX01832.1"/>
    <property type="molecule type" value="Genomic_DNA"/>
</dbReference>
<name>A0ABM8FCQ9_9GAMM</name>
<keyword evidence="1" id="KW-0812">Transmembrane</keyword>
<sequence>MPPILELQRDKSFRIKLMLVCLSVALSVATIYVVVSYRLAADLGLKTELDSLHRQAMFLHGEILLSKNDSQQHLSELVSLVYFSNHFSVAQLYIKVSNSDMKWSMNHNIDEEKIDYLISKLPVYPIITSHMADIPNGVTEVDDVTLLWQVIQDDRYQITIVKTSQSLDDTLKFVMQRLIITSVIVFWLAAWLALTLSSWMNKRVQNKNDALARLATHDALTGLPNRLYLTNLMQSIDLCPTSIDKKSDYHNMPAPKQGSLFVIDLDKFKEVNDTFGHAAGDSLLIDVAQKLQNALNNTQTLVRLGGDEFIVWAPEMDITDAKDLAQRLIEVCNEPVMINKLSINTGASIGISHYPSHTNNAESLITLADVAMYEAKQKRSGWSLFSERNTQRGHQRLRLRADLENALTDNQIKLHYQPKVSLADGQIIGVEGLARWYHPTDGLLSPYHFIDLIEQSGRVQEFGRYIILNAIEQLSQWQKQGIYTPIAINLSPYNLLDPELLDYTFTLLEKYAINSGYLEIELIESSTSINIDYISCRLSDFKQAGIKLAIDDFGTGMSSLSYISNLNVNHIKIDRSFIIDIEQDVKKQAVAALAISLAKTFDSKAIAEGVENKAQADLLIEMGCLYGQGYYFAKPMPVEEIEPLLLNNVFLPIS</sequence>
<dbReference type="Pfam" id="PF00990">
    <property type="entry name" value="GGDEF"/>
    <property type="match status" value="1"/>
</dbReference>
<dbReference type="InterPro" id="IPR035919">
    <property type="entry name" value="EAL_sf"/>
</dbReference>
<feature type="domain" description="GGDEF" evidence="3">
    <location>
        <begin position="256"/>
        <end position="387"/>
    </location>
</feature>
<dbReference type="PANTHER" id="PTHR33121">
    <property type="entry name" value="CYCLIC DI-GMP PHOSPHODIESTERASE PDEF"/>
    <property type="match status" value="1"/>
</dbReference>
<dbReference type="NCBIfam" id="TIGR00254">
    <property type="entry name" value="GGDEF"/>
    <property type="match status" value="1"/>
</dbReference>
<gene>
    <name evidence="4" type="ORF">MACH16_05800</name>
</gene>
<evidence type="ECO:0000313" key="5">
    <source>
        <dbReference type="Proteomes" id="UP001307608"/>
    </source>
</evidence>
<accession>A0ABM8FCQ9</accession>
<evidence type="ECO:0000256" key="1">
    <source>
        <dbReference type="SAM" id="Phobius"/>
    </source>
</evidence>
<feature type="domain" description="EAL" evidence="2">
    <location>
        <begin position="396"/>
        <end position="649"/>
    </location>
</feature>
<dbReference type="InterPro" id="IPR029787">
    <property type="entry name" value="Nucleotide_cyclase"/>
</dbReference>
<keyword evidence="1" id="KW-0472">Membrane</keyword>
<dbReference type="SMART" id="SM00052">
    <property type="entry name" value="EAL"/>
    <property type="match status" value="1"/>
</dbReference>
<dbReference type="Gene3D" id="3.30.70.270">
    <property type="match status" value="1"/>
</dbReference>
<dbReference type="Proteomes" id="UP001307608">
    <property type="component" value="Chromosome"/>
</dbReference>
<dbReference type="Gene3D" id="3.20.20.450">
    <property type="entry name" value="EAL domain"/>
    <property type="match status" value="1"/>
</dbReference>
<reference evidence="4 5" key="1">
    <citation type="submission" date="2023-01" db="EMBL/GenBank/DDBJ databases">
        <title>Complete genome sequence of Marinomonas pontica strain 200518_36.</title>
        <authorList>
            <person name="Ueki S."/>
            <person name="Gajardo G."/>
            <person name="Maruyama F."/>
        </authorList>
    </citation>
    <scope>NUCLEOTIDE SEQUENCE [LARGE SCALE GENOMIC DNA]</scope>
    <source>
        <strain evidence="4 5">200518_36</strain>
    </source>
</reference>
<dbReference type="Pfam" id="PF00563">
    <property type="entry name" value="EAL"/>
    <property type="match status" value="1"/>
</dbReference>
<dbReference type="SMART" id="SM00267">
    <property type="entry name" value="GGDEF"/>
    <property type="match status" value="1"/>
</dbReference>
<keyword evidence="5" id="KW-1185">Reference proteome</keyword>
<dbReference type="PROSITE" id="PS50887">
    <property type="entry name" value="GGDEF"/>
    <property type="match status" value="1"/>
</dbReference>
<dbReference type="InterPro" id="IPR000160">
    <property type="entry name" value="GGDEF_dom"/>
</dbReference>
<dbReference type="RefSeq" id="WP_338265204.1">
    <property type="nucleotide sequence ID" value="NZ_AP027271.1"/>
</dbReference>